<protein>
    <submittedName>
        <fullName evidence="2">Uncharacterized protein</fullName>
    </submittedName>
</protein>
<evidence type="ECO:0000256" key="1">
    <source>
        <dbReference type="SAM" id="Phobius"/>
    </source>
</evidence>
<reference evidence="2 3" key="1">
    <citation type="journal article" date="2018" name="Mycol. Prog.">
        <title>Coniella lustricola, a new species from submerged detritus.</title>
        <authorList>
            <person name="Raudabaugh D.B."/>
            <person name="Iturriaga T."/>
            <person name="Carver A."/>
            <person name="Mondo S."/>
            <person name="Pangilinan J."/>
            <person name="Lipzen A."/>
            <person name="He G."/>
            <person name="Amirebrahimi M."/>
            <person name="Grigoriev I.V."/>
            <person name="Miller A.N."/>
        </authorList>
    </citation>
    <scope>NUCLEOTIDE SEQUENCE [LARGE SCALE GENOMIC DNA]</scope>
    <source>
        <strain evidence="2 3">B22-T-1</strain>
    </source>
</reference>
<accession>A0A2T3AB15</accession>
<name>A0A2T3AB15_9PEZI</name>
<keyword evidence="1" id="KW-0812">Transmembrane</keyword>
<feature type="transmembrane region" description="Helical" evidence="1">
    <location>
        <begin position="85"/>
        <end position="105"/>
    </location>
</feature>
<gene>
    <name evidence="2" type="ORF">BD289DRAFT_431357</name>
</gene>
<proteinExistence type="predicted"/>
<sequence>MALRVQVGDEPCHAQASTSTDQSKVKIGVFLFFFSFFFSLSLQQTVGSTTTALCGSLTQKSHPLSSCLKNAEAGRPVSGHSQWKVKWVCLFFILCAHGLPIWLASFPTPCPTNSN</sequence>
<keyword evidence="3" id="KW-1185">Reference proteome</keyword>
<evidence type="ECO:0000313" key="3">
    <source>
        <dbReference type="Proteomes" id="UP000241462"/>
    </source>
</evidence>
<keyword evidence="1" id="KW-1133">Transmembrane helix</keyword>
<evidence type="ECO:0000313" key="2">
    <source>
        <dbReference type="EMBL" id="PSR89044.1"/>
    </source>
</evidence>
<feature type="transmembrane region" description="Helical" evidence="1">
    <location>
        <begin position="25"/>
        <end position="42"/>
    </location>
</feature>
<dbReference type="AlphaFoldDB" id="A0A2T3AB15"/>
<dbReference type="InParanoid" id="A0A2T3AB15"/>
<organism evidence="2 3">
    <name type="scientific">Coniella lustricola</name>
    <dbReference type="NCBI Taxonomy" id="2025994"/>
    <lineage>
        <taxon>Eukaryota</taxon>
        <taxon>Fungi</taxon>
        <taxon>Dikarya</taxon>
        <taxon>Ascomycota</taxon>
        <taxon>Pezizomycotina</taxon>
        <taxon>Sordariomycetes</taxon>
        <taxon>Sordariomycetidae</taxon>
        <taxon>Diaporthales</taxon>
        <taxon>Schizoparmaceae</taxon>
        <taxon>Coniella</taxon>
    </lineage>
</organism>
<keyword evidence="1" id="KW-0472">Membrane</keyword>
<dbReference type="Proteomes" id="UP000241462">
    <property type="component" value="Unassembled WGS sequence"/>
</dbReference>
<dbReference type="EMBL" id="KZ678422">
    <property type="protein sequence ID" value="PSR89044.1"/>
    <property type="molecule type" value="Genomic_DNA"/>
</dbReference>